<reference evidence="1 2" key="1">
    <citation type="submission" date="2020-07" db="EMBL/GenBank/DDBJ databases">
        <title>Sequencing the genomes of 1000 actinobacteria strains.</title>
        <authorList>
            <person name="Klenk H.-P."/>
        </authorList>
    </citation>
    <scope>NUCLEOTIDE SEQUENCE [LARGE SCALE GENOMIC DNA]</scope>
    <source>
        <strain evidence="1 2">DSM 45927</strain>
    </source>
</reference>
<gene>
    <name evidence="1" type="ORF">HNR12_004068</name>
</gene>
<dbReference type="GO" id="GO:0016740">
    <property type="term" value="F:transferase activity"/>
    <property type="evidence" value="ECO:0007669"/>
    <property type="project" value="UniProtKB-KW"/>
</dbReference>
<accession>A0A853BTG5</accession>
<sequence>MKLTLLAKDEKSHKKACPSVYFSDSGEFIVQGQQLSSADMGELQNPLAGETAVRIAPDIVLRAVEAYQRNTAT</sequence>
<keyword evidence="1" id="KW-0808">Transferase</keyword>
<dbReference type="Proteomes" id="UP000575985">
    <property type="component" value="Unassembled WGS sequence"/>
</dbReference>
<dbReference type="RefSeq" id="WP_179769071.1">
    <property type="nucleotide sequence ID" value="NZ_JACCFO010000001.1"/>
</dbReference>
<comment type="caution">
    <text evidence="1">The sequence shown here is derived from an EMBL/GenBank/DDBJ whole genome shotgun (WGS) entry which is preliminary data.</text>
</comment>
<protein>
    <submittedName>
        <fullName evidence="1">Putative glycosyltransferase</fullName>
    </submittedName>
</protein>
<keyword evidence="2" id="KW-1185">Reference proteome</keyword>
<name>A0A853BTG5_9ACTN</name>
<evidence type="ECO:0000313" key="1">
    <source>
        <dbReference type="EMBL" id="NYI97791.1"/>
    </source>
</evidence>
<organism evidence="1 2">
    <name type="scientific">Streptomonospora nanhaiensis</name>
    <dbReference type="NCBI Taxonomy" id="1323731"/>
    <lineage>
        <taxon>Bacteria</taxon>
        <taxon>Bacillati</taxon>
        <taxon>Actinomycetota</taxon>
        <taxon>Actinomycetes</taxon>
        <taxon>Streptosporangiales</taxon>
        <taxon>Nocardiopsidaceae</taxon>
        <taxon>Streptomonospora</taxon>
    </lineage>
</organism>
<proteinExistence type="predicted"/>
<dbReference type="EMBL" id="JACCFO010000001">
    <property type="protein sequence ID" value="NYI97791.1"/>
    <property type="molecule type" value="Genomic_DNA"/>
</dbReference>
<dbReference type="AlphaFoldDB" id="A0A853BTG5"/>
<evidence type="ECO:0000313" key="2">
    <source>
        <dbReference type="Proteomes" id="UP000575985"/>
    </source>
</evidence>